<comment type="similarity">
    <text evidence="3">Belongs to the DegT/DnrJ/EryC1 family.</text>
</comment>
<dbReference type="AlphaFoldDB" id="A0A2G9YZ16"/>
<dbReference type="Proteomes" id="UP000229952">
    <property type="component" value="Unassembled WGS sequence"/>
</dbReference>
<dbReference type="Gene3D" id="3.40.640.10">
    <property type="entry name" value="Type I PLP-dependent aspartate aminotransferase-like (Major domain)"/>
    <property type="match status" value="1"/>
</dbReference>
<dbReference type="GO" id="GO:0008483">
    <property type="term" value="F:transaminase activity"/>
    <property type="evidence" value="ECO:0007669"/>
    <property type="project" value="TreeGrafter"/>
</dbReference>
<dbReference type="Pfam" id="PF01041">
    <property type="entry name" value="DegT_DnrJ_EryC1"/>
    <property type="match status" value="1"/>
</dbReference>
<dbReference type="InterPro" id="IPR015422">
    <property type="entry name" value="PyrdxlP-dep_Trfase_small"/>
</dbReference>
<comment type="caution">
    <text evidence="4">The sequence shown here is derived from an EMBL/GenBank/DDBJ whole genome shotgun (WGS) entry which is preliminary data.</text>
</comment>
<proteinExistence type="inferred from homology"/>
<dbReference type="SUPFAM" id="SSF53383">
    <property type="entry name" value="PLP-dependent transferases"/>
    <property type="match status" value="1"/>
</dbReference>
<dbReference type="CDD" id="cd00616">
    <property type="entry name" value="AHBA_syn"/>
    <property type="match status" value="1"/>
</dbReference>
<reference evidence="4 5" key="1">
    <citation type="submission" date="2017-09" db="EMBL/GenBank/DDBJ databases">
        <title>Depth-based differentiation of microbial function through sediment-hosted aquifers and enrichment of novel symbionts in the deep terrestrial subsurface.</title>
        <authorList>
            <person name="Probst A.J."/>
            <person name="Ladd B."/>
            <person name="Jarett J.K."/>
            <person name="Geller-Mcgrath D.E."/>
            <person name="Sieber C.M."/>
            <person name="Emerson J.B."/>
            <person name="Anantharaman K."/>
            <person name="Thomas B.C."/>
            <person name="Malmstrom R."/>
            <person name="Stieglmeier M."/>
            <person name="Klingl A."/>
            <person name="Woyke T."/>
            <person name="Ryan C.M."/>
            <person name="Banfield J.F."/>
        </authorList>
    </citation>
    <scope>NUCLEOTIDE SEQUENCE [LARGE SCALE GENOMIC DNA]</scope>
    <source>
        <strain evidence="4">CG23_combo_of_CG06-09_8_20_14_all_37_18</strain>
    </source>
</reference>
<keyword evidence="2 3" id="KW-0663">Pyridoxal phosphate</keyword>
<dbReference type="GO" id="GO:0030170">
    <property type="term" value="F:pyridoxal phosphate binding"/>
    <property type="evidence" value="ECO:0007669"/>
    <property type="project" value="TreeGrafter"/>
</dbReference>
<accession>A0A2G9YZ16</accession>
<dbReference type="PANTHER" id="PTHR30244:SF34">
    <property type="entry name" value="DTDP-4-AMINO-4,6-DIDEOXYGALACTOSE TRANSAMINASE"/>
    <property type="match status" value="1"/>
</dbReference>
<feature type="active site" description="Proton acceptor" evidence="1">
    <location>
        <position position="180"/>
    </location>
</feature>
<organism evidence="4 5">
    <name type="scientific">Candidatus Nealsonbacteria bacterium CG23_combo_of_CG06-09_8_20_14_all_37_18</name>
    <dbReference type="NCBI Taxonomy" id="1974720"/>
    <lineage>
        <taxon>Bacteria</taxon>
        <taxon>Candidatus Nealsoniibacteriota</taxon>
    </lineage>
</organism>
<dbReference type="PIRSF" id="PIRSF000390">
    <property type="entry name" value="PLP_StrS"/>
    <property type="match status" value="1"/>
</dbReference>
<dbReference type="Gene3D" id="3.90.1150.10">
    <property type="entry name" value="Aspartate Aminotransferase, domain 1"/>
    <property type="match status" value="1"/>
</dbReference>
<gene>
    <name evidence="4" type="ORF">COX35_00335</name>
</gene>
<evidence type="ECO:0000313" key="5">
    <source>
        <dbReference type="Proteomes" id="UP000229952"/>
    </source>
</evidence>
<name>A0A2G9YZ16_9BACT</name>
<dbReference type="GO" id="GO:0000271">
    <property type="term" value="P:polysaccharide biosynthetic process"/>
    <property type="evidence" value="ECO:0007669"/>
    <property type="project" value="TreeGrafter"/>
</dbReference>
<dbReference type="InterPro" id="IPR000653">
    <property type="entry name" value="DegT/StrS_aminotransferase"/>
</dbReference>
<feature type="modified residue" description="N6-(pyridoxal phosphate)lysine" evidence="2">
    <location>
        <position position="180"/>
    </location>
</feature>
<protein>
    <submittedName>
        <fullName evidence="4">Polysaccharide biosynthesis protein</fullName>
    </submittedName>
</protein>
<evidence type="ECO:0000256" key="1">
    <source>
        <dbReference type="PIRSR" id="PIRSR000390-1"/>
    </source>
</evidence>
<dbReference type="PANTHER" id="PTHR30244">
    <property type="entry name" value="TRANSAMINASE"/>
    <property type="match status" value="1"/>
</dbReference>
<evidence type="ECO:0000256" key="2">
    <source>
        <dbReference type="PIRSR" id="PIRSR000390-2"/>
    </source>
</evidence>
<dbReference type="InterPro" id="IPR015421">
    <property type="entry name" value="PyrdxlP-dep_Trfase_major"/>
</dbReference>
<evidence type="ECO:0000256" key="3">
    <source>
        <dbReference type="RuleBase" id="RU004508"/>
    </source>
</evidence>
<sequence>MIPLYKPNIEKKEIKAVLRVLRSGKLSRGKEIDKFEKEFAIYTKQKYAVAVNSGTSGLHLAARSIGWKKGDEVITTPFSYIASANVLLFEGVKPIFVDIDPLTLNIDANKIEEKITANTKGILLVHTLGLPIELDRVSELKRKYKLRIVEDVCEAIGRPTNTFNVTKLGDISVFGFHENKQLTTGGEGGMITTNSYLLAKKCRSMRDQGRSFKKNWINDVILGFNFRMTEMQAAFGRTQLKSLDKALKRRNEIAKKYSYFLKKVDGIVTPDTLSRNERSWFAYFILFKKALNRNLVYESLYKMGICSSINCFPPIYKFPMYVDYRGGCYKNTEGISKRILVLPIYYKMTNGQVKLVTDKIKEILNK</sequence>
<evidence type="ECO:0000313" key="4">
    <source>
        <dbReference type="EMBL" id="PIP24505.1"/>
    </source>
</evidence>
<dbReference type="InterPro" id="IPR015424">
    <property type="entry name" value="PyrdxlP-dep_Trfase"/>
</dbReference>
<dbReference type="EMBL" id="PCRQ01000014">
    <property type="protein sequence ID" value="PIP24505.1"/>
    <property type="molecule type" value="Genomic_DNA"/>
</dbReference>